<gene>
    <name evidence="4" type="ORF">FOMPIDRAFT_1134997</name>
</gene>
<reference evidence="4 5" key="1">
    <citation type="journal article" date="2012" name="Science">
        <title>The Paleozoic origin of enzymatic lignin decomposition reconstructed from 31 fungal genomes.</title>
        <authorList>
            <person name="Floudas D."/>
            <person name="Binder M."/>
            <person name="Riley R."/>
            <person name="Barry K."/>
            <person name="Blanchette R.A."/>
            <person name="Henrissat B."/>
            <person name="Martinez A.T."/>
            <person name="Otillar R."/>
            <person name="Spatafora J.W."/>
            <person name="Yadav J.S."/>
            <person name="Aerts A."/>
            <person name="Benoit I."/>
            <person name="Boyd A."/>
            <person name="Carlson A."/>
            <person name="Copeland A."/>
            <person name="Coutinho P.M."/>
            <person name="de Vries R.P."/>
            <person name="Ferreira P."/>
            <person name="Findley K."/>
            <person name="Foster B."/>
            <person name="Gaskell J."/>
            <person name="Glotzer D."/>
            <person name="Gorecki P."/>
            <person name="Heitman J."/>
            <person name="Hesse C."/>
            <person name="Hori C."/>
            <person name="Igarashi K."/>
            <person name="Jurgens J.A."/>
            <person name="Kallen N."/>
            <person name="Kersten P."/>
            <person name="Kohler A."/>
            <person name="Kuees U."/>
            <person name="Kumar T.K.A."/>
            <person name="Kuo A."/>
            <person name="LaButti K."/>
            <person name="Larrondo L.F."/>
            <person name="Lindquist E."/>
            <person name="Ling A."/>
            <person name="Lombard V."/>
            <person name="Lucas S."/>
            <person name="Lundell T."/>
            <person name="Martin R."/>
            <person name="McLaughlin D.J."/>
            <person name="Morgenstern I."/>
            <person name="Morin E."/>
            <person name="Murat C."/>
            <person name="Nagy L.G."/>
            <person name="Nolan M."/>
            <person name="Ohm R.A."/>
            <person name="Patyshakuliyeva A."/>
            <person name="Rokas A."/>
            <person name="Ruiz-Duenas F.J."/>
            <person name="Sabat G."/>
            <person name="Salamov A."/>
            <person name="Samejima M."/>
            <person name="Schmutz J."/>
            <person name="Slot J.C."/>
            <person name="St John F."/>
            <person name="Stenlid J."/>
            <person name="Sun H."/>
            <person name="Sun S."/>
            <person name="Syed K."/>
            <person name="Tsang A."/>
            <person name="Wiebenga A."/>
            <person name="Young D."/>
            <person name="Pisabarro A."/>
            <person name="Eastwood D.C."/>
            <person name="Martin F."/>
            <person name="Cullen D."/>
            <person name="Grigoriev I.V."/>
            <person name="Hibbett D.S."/>
        </authorList>
    </citation>
    <scope>NUCLEOTIDE SEQUENCE</scope>
    <source>
        <strain evidence="5">FP-58527</strain>
    </source>
</reference>
<feature type="compositionally biased region" description="Polar residues" evidence="1">
    <location>
        <begin position="35"/>
        <end position="60"/>
    </location>
</feature>
<feature type="compositionally biased region" description="Basic and acidic residues" evidence="1">
    <location>
        <begin position="67"/>
        <end position="86"/>
    </location>
</feature>
<dbReference type="InterPro" id="IPR045852">
    <property type="entry name" value="UNC80_central"/>
</dbReference>
<dbReference type="GO" id="GO:0005261">
    <property type="term" value="F:monoatomic cation channel activity"/>
    <property type="evidence" value="ECO:0007669"/>
    <property type="project" value="TreeGrafter"/>
</dbReference>
<dbReference type="PANTHER" id="PTHR31781:SF1">
    <property type="entry name" value="PROTEIN UNC-80 HOMOLOG"/>
    <property type="match status" value="1"/>
</dbReference>
<dbReference type="Pfam" id="PF19424">
    <property type="entry name" value="UNC80"/>
    <property type="match status" value="1"/>
</dbReference>
<dbReference type="eggNOG" id="ENOG502QSTP">
    <property type="taxonomic scope" value="Eukaryota"/>
</dbReference>
<dbReference type="OrthoDB" id="5584001at2759"/>
<dbReference type="GO" id="GO:0034703">
    <property type="term" value="C:cation channel complex"/>
    <property type="evidence" value="ECO:0007669"/>
    <property type="project" value="TreeGrafter"/>
</dbReference>
<dbReference type="PANTHER" id="PTHR31781">
    <property type="entry name" value="UNC80"/>
    <property type="match status" value="1"/>
</dbReference>
<dbReference type="Pfam" id="PF20262">
    <property type="entry name" value="UNC80_C"/>
    <property type="match status" value="1"/>
</dbReference>
<feature type="domain" description="Protein UNC80 C-terminal" evidence="3">
    <location>
        <begin position="1421"/>
        <end position="1554"/>
    </location>
</feature>
<dbReference type="HOGENOM" id="CLU_001075_0_0_1"/>
<feature type="compositionally biased region" description="Low complexity" evidence="1">
    <location>
        <begin position="2038"/>
        <end position="2067"/>
    </location>
</feature>
<dbReference type="STRING" id="743788.S8EWT4"/>
<keyword evidence="5" id="KW-1185">Reference proteome</keyword>
<sequence length="2343" mass="257261">MSSNRDASKRPGVLRPLPRRLFSIDSLRKEKSGSDSDTASNASHGAQYTHSYTASDTSSIRSRRLREKTSEGRPEAIPEQVERSSWTEKGLVSSPEAAHGMPPVDITPPPRAQTPREKTKALAPRPLPLNLSVEGAAAGGEDAPVPSPSKRRWDALRQHVLPSPSSSAFSLTPRPSTPGSGPSTPPSSRPSTPKAYRLGGQKRMFRQVVDQAREQVVEDHRKLAADILQSCWIARYGHSPLRPKTEREMSQHTISSSLHLPFIASATSLVTSPSVSSMHSSSTAQQSPVVVADNRDIPTVYPLSRTLTYTTPATRPIVLPHEAQVLSALLVPFLGPYSGDRLAVEQQTAVETFEYIMRTWKAPTNEDELGRCLWCCNAASVPSASRVRILGALSSLLFSRDKTFNAETPMILRTLFQGLFSLLLCFASSADSTAAAESLRAYIAAVQDGQCGSPSPQALEKEYGVRWTKADSGTRVRRAIATESVIGCIETGSEDGRKWMLHNLLEEFWPVPEGAQSLTPLLGCIQSHKLELFVNAATALLFSSAAAGAGGQVADVAVINRVFHTRVLPEIQSILDKNADHARHGVIRFALDLAFAPGNTDKDKTFGQIAAWLKDSQGWKISVEGTINDTITNAEWPVILRMLAGIAKTLPEELRSPTVALVLPLLHDRLIDGGPEHPCDPLTEFLDIASRAYPKLFFKSIFTCAASAKDLTIGTQMCVLTCLAKYLPDFWFRDADMVSVALMSDPAGAKSPPAQNGNWSRARTGQSVLLVELVTAIRAARLAKDMSLLAPATRFVIALEARLGALIHAKEEKSRIPVSQRILFSALFREIRLLTRSLKPASWLPSVVSWTTYQAEDKGQADVYEEEEVGISFDKLKALYAHANEALRGGSKRRTTAFISPSIGFQRSASSAEIATLDILTSRLELLDGLHGPYLDTMLPSLVLVSGLLGQDHYAQLASTLWRCLADAATEVASAATFLAMQCAEKASYHIIQAIENDLSHQSAEVRLSSIQKMEVIAGWRSQLLTLDVILDRTYRRPFKVARPPIPFVPTDMGSSLFVLDEDVYEFKDNRGHVLPLELRRRLAEIGWDEEDRIIDPKTQWIRTPMSLLPSLHLEFLDAPADDMTIGRNSSPSPSPDPSPSSSPSKEGPLVKRQSSDTGMRGSKRRPIFVPNLVSLLPRLAAMDNDEDFQVANAARNFILDLMRDDPSLLSRSVYTSISGEEGSLISATSSVMSFLHAQHTLPPAMSHHLLNHLVGFLKSPANQSDRAHPLRGYAYVLPAIARLTTQVSKMSVRELRRAKADMFLLPSGALWFTPAAPVGPMFPRGLDENQDPFESLPKPLIWITLIRASQNMLFLRMLERDPQALKHIRKNLVRLELPTLENDGPLGTLAFSSFLPHKPRNARKAANPLLTALSLTLSRSYLLLVAQIFWSMTRHLNDRQELAVLVDGLNRVLLTHGDDIGIVGHALLAFMLASTRFKRMFISGGAYALFMPAILKTYCEAEHHPGIRAAIEYGVNRFYALHQESFVFQSFDVVSRMIMSPEMDQPWLAKQVFSLFSTLKNGTAPLAPDVAGIYDLTKLQEQENRMVAVAEDVPQTFLASLRKGSGKRQVTLVLPEDYEWKRLGMDNLVRLFLTVIAHNPAIQRAERFMRSLRLLASDLYNASSSSRAVLRDGIDALGAILVSRNAAKAKMPETMQHRTTDDFTYDLLIESNNNEAQLALSPADIVAMRLDYLLLVLAFVKAGGELGPAAPTRVVELTKAVLKDSIISAERVAAFLTDYMRASLLRGPTPTLQEALTLLNDFVPVVSAYSTSVNFSGLFDVLTSLCGNSVFSSQPRFAQLVVAGYCRAGLEACEAAASESWLLSLPSRLSIIRLMNASVTLVGANVLEELAKHPPSYDFLTGVVLPFTLSLKTAGELSAGSQWAESWHREAHSRAWIRLLSYVISACQNPHMPREQAEDRRKSQDSRLSKSSSILSPRPAMSFAVALQVLKIIIVRAEEDLSTLMPNIWCHVGATLRSLLDDGNAAFVTKPRDYEHPSPSLSPKSGSPTSDHPFSPSGSSKSWSGSPPRLIDYLLWSFIQWLCLRKSPLVVQMRGFVQEKVALVTQETARPEDANLSTSFGVSPMSIRHSIFTKPRRSMVPDSTVSSAASTPRHSTFLNTSLSLPTFDESLLQASTPRKSEGGRLAGYARDVSPISPSGRLSRDSGPKIVHLGPITPLSVYGGLHVKRAPSPGRADRGKAGTILDIAKERTVTSIALVRATYRRIRLAQTVLGYSTVLPHGEGEEEDVTELQVRAWTRKEALEAILQEVKALVEEFRDDMSGVGDDSLVMVDAEEPTSPSKW</sequence>
<feature type="region of interest" description="Disordered" evidence="1">
    <location>
        <begin position="162"/>
        <end position="200"/>
    </location>
</feature>
<feature type="compositionally biased region" description="Low complexity" evidence="1">
    <location>
        <begin position="172"/>
        <end position="182"/>
    </location>
</feature>
<dbReference type="InterPro" id="IPR016024">
    <property type="entry name" value="ARM-type_fold"/>
</dbReference>
<protein>
    <submittedName>
        <fullName evidence="4">Uncharacterized protein</fullName>
    </submittedName>
</protein>
<evidence type="ECO:0000259" key="3">
    <source>
        <dbReference type="Pfam" id="PF20262"/>
    </source>
</evidence>
<proteinExistence type="predicted"/>
<dbReference type="GO" id="GO:0055080">
    <property type="term" value="P:monoatomic cation homeostasis"/>
    <property type="evidence" value="ECO:0007669"/>
    <property type="project" value="TreeGrafter"/>
</dbReference>
<feature type="domain" description="Protein UNC80 central region" evidence="2">
    <location>
        <begin position="942"/>
        <end position="1048"/>
    </location>
</feature>
<feature type="region of interest" description="Disordered" evidence="1">
    <location>
        <begin position="2031"/>
        <end position="2067"/>
    </location>
</feature>
<feature type="compositionally biased region" description="Low complexity" evidence="1">
    <location>
        <begin position="10"/>
        <end position="21"/>
    </location>
</feature>
<accession>S8EWT4</accession>
<dbReference type="InterPro" id="IPR046460">
    <property type="entry name" value="UNC80_C"/>
</dbReference>
<feature type="region of interest" description="Disordered" evidence="1">
    <location>
        <begin position="1123"/>
        <end position="1165"/>
    </location>
</feature>
<evidence type="ECO:0000259" key="2">
    <source>
        <dbReference type="Pfam" id="PF19424"/>
    </source>
</evidence>
<dbReference type="EMBL" id="KE504245">
    <property type="protein sequence ID" value="EPS94070.1"/>
    <property type="molecule type" value="Genomic_DNA"/>
</dbReference>
<feature type="region of interest" description="Disordered" evidence="1">
    <location>
        <begin position="1952"/>
        <end position="1975"/>
    </location>
</feature>
<evidence type="ECO:0000313" key="4">
    <source>
        <dbReference type="EMBL" id="EPS94070.1"/>
    </source>
</evidence>
<feature type="compositionally biased region" description="Basic and acidic residues" evidence="1">
    <location>
        <begin position="1953"/>
        <end position="1969"/>
    </location>
</feature>
<evidence type="ECO:0000256" key="1">
    <source>
        <dbReference type="SAM" id="MobiDB-lite"/>
    </source>
</evidence>
<feature type="region of interest" description="Disordered" evidence="1">
    <location>
        <begin position="1"/>
        <end position="129"/>
    </location>
</feature>
<dbReference type="InParanoid" id="S8EWT4"/>
<dbReference type="SUPFAM" id="SSF48371">
    <property type="entry name" value="ARM repeat"/>
    <property type="match status" value="2"/>
</dbReference>
<evidence type="ECO:0000313" key="5">
    <source>
        <dbReference type="Proteomes" id="UP000015241"/>
    </source>
</evidence>
<organism evidence="4 5">
    <name type="scientific">Fomitopsis schrenkii</name>
    <name type="common">Brown rot fungus</name>
    <dbReference type="NCBI Taxonomy" id="2126942"/>
    <lineage>
        <taxon>Eukaryota</taxon>
        <taxon>Fungi</taxon>
        <taxon>Dikarya</taxon>
        <taxon>Basidiomycota</taxon>
        <taxon>Agaricomycotina</taxon>
        <taxon>Agaricomycetes</taxon>
        <taxon>Polyporales</taxon>
        <taxon>Fomitopsis</taxon>
    </lineage>
</organism>
<dbReference type="Proteomes" id="UP000015241">
    <property type="component" value="Unassembled WGS sequence"/>
</dbReference>
<name>S8EWT4_FOMSC</name>